<dbReference type="InterPro" id="IPR034154">
    <property type="entry name" value="TOPRIM_DnaG/twinkle"/>
</dbReference>
<dbReference type="RefSeq" id="WP_128957052.1">
    <property type="nucleotide sequence ID" value="NZ_RKMK01000059.1"/>
</dbReference>
<evidence type="ECO:0000259" key="1">
    <source>
        <dbReference type="SMART" id="SM00493"/>
    </source>
</evidence>
<gene>
    <name evidence="2" type="ORF">EAS61_36480</name>
</gene>
<dbReference type="EMBL" id="RKMK01000059">
    <property type="protein sequence ID" value="RXG85350.1"/>
    <property type="molecule type" value="Genomic_DNA"/>
</dbReference>
<dbReference type="SUPFAM" id="SSF52540">
    <property type="entry name" value="P-loop containing nucleoside triphosphate hydrolases"/>
    <property type="match status" value="1"/>
</dbReference>
<dbReference type="SUPFAM" id="SSF110455">
    <property type="entry name" value="Toprim domain"/>
    <property type="match status" value="1"/>
</dbReference>
<comment type="caution">
    <text evidence="2">The sequence shown here is derived from an EMBL/GenBank/DDBJ whole genome shotgun (WGS) entry which is preliminary data.</text>
</comment>
<dbReference type="AlphaFoldDB" id="A0A4Q0Q8X9"/>
<reference evidence="2 3" key="1">
    <citation type="submission" date="2018-11" db="EMBL/GenBank/DDBJ databases">
        <title>Bradyrhizobium sp. nov., isolated from effective nodules of peanut in China.</title>
        <authorList>
            <person name="Li Y."/>
        </authorList>
    </citation>
    <scope>NUCLEOTIDE SEQUENCE [LARGE SCALE GENOMIC DNA]</scope>
    <source>
        <strain evidence="2 3">CCBAU 51770</strain>
    </source>
</reference>
<feature type="domain" description="Toprim" evidence="1">
    <location>
        <begin position="166"/>
        <end position="236"/>
    </location>
</feature>
<evidence type="ECO:0000313" key="3">
    <source>
        <dbReference type="Proteomes" id="UP000290174"/>
    </source>
</evidence>
<accession>A0A4Q0Q8X9</accession>
<dbReference type="InterPro" id="IPR027417">
    <property type="entry name" value="P-loop_NTPase"/>
</dbReference>
<dbReference type="CDD" id="cd01029">
    <property type="entry name" value="TOPRIM_primases"/>
    <property type="match status" value="1"/>
</dbReference>
<sequence>MNISLQQLASALGGEISGKQILAPGPGHSPKDRSLSIRLDETAPDGFVVHSFSGDDPIVCRDHVRQLGGLARWEPQKAGSSHSAIARMTERLSSQVATKSQARPVAKAGSPPAEYIYRLADGTPYLRVKRPGFYQAHWDGTGWANGAPKGPKIPYRLPEMLGAEHDDVVVVEGEKDADNVAALGFITTTNSCGAEKFTADLAEWFKGKNVYVLPDNDEPGERHAEQVIEILQPVAKSIRVVRLPGLPDKGDVSDWIEAGGTADELAELLRRAPEIEAEVPQRLIKSSAQFLEGFTPPDYLIDGLVQRRFLYSVTAPTGHGKTAVALLISAHKALGLPIGKHEVDPGRVLYFAGENPDDVRMRWIALSERMGFDPKTIDVHFLEGTFKVSELVARIKQEVADLGGVSLIVVDTSAAYFEGDEENGNVQAGTHARLFRQLLKFPGEPCALILCHPVKNAQQDSLLPRGGGAFIAEVDGNLTCWKTDSLVTLHWQGKFRGTDFAPITFQLETVSSTHLRDSKGRQIPSVVAKALSDAEKSRAEASSRDDEDALLLAVADHPGSAYPGLAVALGWITGKGENKTKVSRVAKRLKADKLVNTDRRGSLRLSEKGETEVKRLRANRPPNLIVSS</sequence>
<dbReference type="SMART" id="SM00493">
    <property type="entry name" value="TOPRIM"/>
    <property type="match status" value="1"/>
</dbReference>
<name>A0A4Q0Q8X9_9BRAD</name>
<protein>
    <submittedName>
        <fullName evidence="2">Toprim domain-containing protein</fullName>
    </submittedName>
</protein>
<dbReference type="Gene3D" id="3.40.1360.10">
    <property type="match status" value="1"/>
</dbReference>
<dbReference type="InterPro" id="IPR006171">
    <property type="entry name" value="TOPRIM_dom"/>
</dbReference>
<organism evidence="2 3">
    <name type="scientific">Bradyrhizobium zhanjiangense</name>
    <dbReference type="NCBI Taxonomy" id="1325107"/>
    <lineage>
        <taxon>Bacteria</taxon>
        <taxon>Pseudomonadati</taxon>
        <taxon>Pseudomonadota</taxon>
        <taxon>Alphaproteobacteria</taxon>
        <taxon>Hyphomicrobiales</taxon>
        <taxon>Nitrobacteraceae</taxon>
        <taxon>Bradyrhizobium</taxon>
    </lineage>
</organism>
<dbReference type="Pfam" id="PF13481">
    <property type="entry name" value="AAA_25"/>
    <property type="match status" value="1"/>
</dbReference>
<evidence type="ECO:0000313" key="2">
    <source>
        <dbReference type="EMBL" id="RXG85350.1"/>
    </source>
</evidence>
<dbReference type="Gene3D" id="3.40.50.300">
    <property type="entry name" value="P-loop containing nucleotide triphosphate hydrolases"/>
    <property type="match status" value="1"/>
</dbReference>
<proteinExistence type="predicted"/>
<dbReference type="Proteomes" id="UP000290174">
    <property type="component" value="Unassembled WGS sequence"/>
</dbReference>